<dbReference type="SMART" id="SM00475">
    <property type="entry name" value="53EXOc"/>
    <property type="match status" value="1"/>
</dbReference>
<dbReference type="InterPro" id="IPR020045">
    <property type="entry name" value="DNA_polI_H3TH"/>
</dbReference>
<dbReference type="AlphaFoldDB" id="A0A2M8LDC7"/>
<comment type="catalytic activity">
    <reaction evidence="10">
        <text>DNA(n) + a 2'-deoxyribonucleoside 5'-triphosphate = DNA(n+1) + diphosphate</text>
        <dbReference type="Rhea" id="RHEA:22508"/>
        <dbReference type="Rhea" id="RHEA-COMP:17339"/>
        <dbReference type="Rhea" id="RHEA-COMP:17340"/>
        <dbReference type="ChEBI" id="CHEBI:33019"/>
        <dbReference type="ChEBI" id="CHEBI:61560"/>
        <dbReference type="ChEBI" id="CHEBI:173112"/>
        <dbReference type="EC" id="2.7.7.7"/>
    </reaction>
</comment>
<dbReference type="GO" id="GO:0008409">
    <property type="term" value="F:5'-3' exonuclease activity"/>
    <property type="evidence" value="ECO:0007669"/>
    <property type="project" value="InterPro"/>
</dbReference>
<evidence type="ECO:0000256" key="10">
    <source>
        <dbReference type="ARBA" id="ARBA00049244"/>
    </source>
</evidence>
<sequence>MKKRLVLLDSHAILHRGYHALPDFSTAKGEPTGALYGLTTMIISIVETLKPDYIVAAFDLPKPTYRHEAYKDYKAGRAKTDDNLVAQIKRSRDVFSALGIPVYDREGFEADDVLGTIVELTKKDKDLEVVIASGDMDTLQLVSGKKVQVYTLKKGIKETILYDEEAVLSRFGFGPKLLPDYKGLRGDPSDNIIGIKGVGEKTATTLITTFGTVEEMYKALKNNKAGFTKKAGITPRILELIEKGEEDAEFSKVLATIRRDVPIDWKIPKKTWADALDMDKINELFAELEFRTMGARIKNALSGKKVENVSVQEKYETPIDEDIPADKLKEALVMLWLVNSNITDPKLEDVYTFTNTKTFDGAYRALSEDMKKKNLVDVYETIEKPLIPICDEMTKTGIKIDTKKFKILSDRFHKELSELERGIWKQAGEEFNIASPKQLAEIIYTKMGLIPKRQKKTAGGAMSTKESELEKIVDMHPIVKDIMRHRELSKLLGTYVDAIPKLLDDGDRLHATFIQTGAVTGRMATKNPGIQNIPNKTDEGRQIRDAFIAESGWKIVSLDYSQIELRIAAFLSGDKKLIEIFLRGEDVHSAVASAVYDVPVDKITKTMRTQAKVINFGVMYGMGVTALQKNLNTDRATAQKFLNDYFERFSGLATYLDRIKAETARMGYTETFFGRRRYFDGIKSKIPFIHAAAERMAINAPIQGTEADIVKLAMIALEKYVVKERLKDQARILMQVHDEIVYEVKSEISGDFAREAKKIMEEVLSPEKIHGIVCVAEGSIGDNWGEGLKKLK</sequence>
<dbReference type="Gene3D" id="3.30.70.370">
    <property type="match status" value="1"/>
</dbReference>
<dbReference type="CDD" id="cd08637">
    <property type="entry name" value="DNA_pol_A_pol_I_C"/>
    <property type="match status" value="1"/>
</dbReference>
<dbReference type="PROSITE" id="PS00447">
    <property type="entry name" value="DNA_POLYMERASE_A"/>
    <property type="match status" value="1"/>
</dbReference>
<reference evidence="14" key="1">
    <citation type="submission" date="2017-09" db="EMBL/GenBank/DDBJ databases">
        <title>Depth-based differentiation of microbial function through sediment-hosted aquifers and enrichment of novel symbionts in the deep terrestrial subsurface.</title>
        <authorList>
            <person name="Probst A.J."/>
            <person name="Ladd B."/>
            <person name="Jarett J.K."/>
            <person name="Geller-Mcgrath D.E."/>
            <person name="Sieber C.M.K."/>
            <person name="Emerson J.B."/>
            <person name="Anantharaman K."/>
            <person name="Thomas B.C."/>
            <person name="Malmstrom R."/>
            <person name="Stieglmeier M."/>
            <person name="Klingl A."/>
            <person name="Woyke T."/>
            <person name="Ryan C.M."/>
            <person name="Banfield J.F."/>
        </authorList>
    </citation>
    <scope>NUCLEOTIDE SEQUENCE [LARGE SCALE GENOMIC DNA]</scope>
</reference>
<dbReference type="SUPFAM" id="SSF47807">
    <property type="entry name" value="5' to 3' exonuclease, C-terminal subdomain"/>
    <property type="match status" value="1"/>
</dbReference>
<dbReference type="Gene3D" id="1.20.1060.10">
    <property type="entry name" value="Taq DNA Polymerase, Chain T, domain 4"/>
    <property type="match status" value="1"/>
</dbReference>
<feature type="domain" description="5'-3' exonuclease" evidence="11">
    <location>
        <begin position="3"/>
        <end position="273"/>
    </location>
</feature>
<dbReference type="Pfam" id="PF00476">
    <property type="entry name" value="DNA_pol_A"/>
    <property type="match status" value="1"/>
</dbReference>
<keyword evidence="7" id="KW-0239">DNA-directed DNA polymerase</keyword>
<accession>A0A2M8LDC7</accession>
<dbReference type="SUPFAM" id="SSF56672">
    <property type="entry name" value="DNA/RNA polymerases"/>
    <property type="match status" value="1"/>
</dbReference>
<dbReference type="InterPro" id="IPR043502">
    <property type="entry name" value="DNA/RNA_pol_sf"/>
</dbReference>
<evidence type="ECO:0000256" key="6">
    <source>
        <dbReference type="ARBA" id="ARBA00022763"/>
    </source>
</evidence>
<gene>
    <name evidence="13" type="ORF">COV01_00760</name>
</gene>
<dbReference type="Pfam" id="PF01367">
    <property type="entry name" value="5_3_exonuc"/>
    <property type="match status" value="1"/>
</dbReference>
<evidence type="ECO:0000256" key="8">
    <source>
        <dbReference type="ARBA" id="ARBA00023125"/>
    </source>
</evidence>
<dbReference type="InterPro" id="IPR002421">
    <property type="entry name" value="5-3_exonuclease"/>
</dbReference>
<dbReference type="FunFam" id="1.10.150.20:FF:000003">
    <property type="entry name" value="DNA polymerase I"/>
    <property type="match status" value="1"/>
</dbReference>
<evidence type="ECO:0000256" key="9">
    <source>
        <dbReference type="ARBA" id="ARBA00023204"/>
    </source>
</evidence>
<keyword evidence="8" id="KW-0238">DNA-binding</keyword>
<evidence type="ECO:0000313" key="14">
    <source>
        <dbReference type="Proteomes" id="UP000228700"/>
    </source>
</evidence>
<evidence type="ECO:0000256" key="4">
    <source>
        <dbReference type="ARBA" id="ARBA00022695"/>
    </source>
</evidence>
<dbReference type="PANTHER" id="PTHR10133">
    <property type="entry name" value="DNA POLYMERASE I"/>
    <property type="match status" value="1"/>
</dbReference>
<dbReference type="Gene3D" id="1.10.150.20">
    <property type="entry name" value="5' to 3' exonuclease, C-terminal subdomain"/>
    <property type="match status" value="2"/>
</dbReference>
<keyword evidence="5" id="KW-0235">DNA replication</keyword>
<evidence type="ECO:0000256" key="3">
    <source>
        <dbReference type="ARBA" id="ARBA00022679"/>
    </source>
</evidence>
<dbReference type="EC" id="2.7.7.7" evidence="2"/>
<evidence type="ECO:0000256" key="5">
    <source>
        <dbReference type="ARBA" id="ARBA00022705"/>
    </source>
</evidence>
<dbReference type="PANTHER" id="PTHR10133:SF27">
    <property type="entry name" value="DNA POLYMERASE NU"/>
    <property type="match status" value="1"/>
</dbReference>
<dbReference type="InterPro" id="IPR036279">
    <property type="entry name" value="5-3_exonuclease_C_sf"/>
</dbReference>
<keyword evidence="3" id="KW-0808">Transferase</keyword>
<dbReference type="GO" id="GO:0006261">
    <property type="term" value="P:DNA-templated DNA replication"/>
    <property type="evidence" value="ECO:0007669"/>
    <property type="project" value="InterPro"/>
</dbReference>
<dbReference type="CDD" id="cd09859">
    <property type="entry name" value="PIN_53EXO"/>
    <property type="match status" value="1"/>
</dbReference>
<dbReference type="Pfam" id="PF02739">
    <property type="entry name" value="5_3_exonuc_N"/>
    <property type="match status" value="1"/>
</dbReference>
<dbReference type="GO" id="GO:0003677">
    <property type="term" value="F:DNA binding"/>
    <property type="evidence" value="ECO:0007669"/>
    <property type="project" value="UniProtKB-KW"/>
</dbReference>
<evidence type="ECO:0000256" key="7">
    <source>
        <dbReference type="ARBA" id="ARBA00022932"/>
    </source>
</evidence>
<dbReference type="InterPro" id="IPR008918">
    <property type="entry name" value="HhH2"/>
</dbReference>
<evidence type="ECO:0000313" key="13">
    <source>
        <dbReference type="EMBL" id="PJE74551.1"/>
    </source>
</evidence>
<evidence type="ECO:0000259" key="11">
    <source>
        <dbReference type="SMART" id="SM00475"/>
    </source>
</evidence>
<organism evidence="13 14">
    <name type="scientific">Candidatus Taylorbacteria bacterium CG10_big_fil_rev_8_21_14_0_10_41_48</name>
    <dbReference type="NCBI Taxonomy" id="1975024"/>
    <lineage>
        <taxon>Bacteria</taxon>
        <taxon>Candidatus Tayloriibacteriota</taxon>
    </lineage>
</organism>
<keyword evidence="6" id="KW-0227">DNA damage</keyword>
<dbReference type="SUPFAM" id="SSF88723">
    <property type="entry name" value="PIN domain-like"/>
    <property type="match status" value="1"/>
</dbReference>
<dbReference type="InterPro" id="IPR001098">
    <property type="entry name" value="DNA-dir_DNA_pol_A_palm_dom"/>
</dbReference>
<dbReference type="Proteomes" id="UP000228700">
    <property type="component" value="Unassembled WGS sequence"/>
</dbReference>
<comment type="similarity">
    <text evidence="1">Belongs to the DNA polymerase type-A family.</text>
</comment>
<dbReference type="InterPro" id="IPR029060">
    <property type="entry name" value="PIN-like_dom_sf"/>
</dbReference>
<dbReference type="PRINTS" id="PR00868">
    <property type="entry name" value="DNAPOLI"/>
</dbReference>
<evidence type="ECO:0000259" key="12">
    <source>
        <dbReference type="SMART" id="SM00482"/>
    </source>
</evidence>
<dbReference type="Gene3D" id="3.40.50.1010">
    <property type="entry name" value="5'-nuclease"/>
    <property type="match status" value="1"/>
</dbReference>
<protein>
    <recommendedName>
        <fullName evidence="2">DNA-directed DNA polymerase</fullName>
        <ecNumber evidence="2">2.7.7.7</ecNumber>
    </recommendedName>
</protein>
<dbReference type="SMART" id="SM00279">
    <property type="entry name" value="HhH2"/>
    <property type="match status" value="1"/>
</dbReference>
<dbReference type="InterPro" id="IPR020046">
    <property type="entry name" value="5-3_exonucl_a-hlix_arch_N"/>
</dbReference>
<dbReference type="FunFam" id="1.10.150.20:FF:000002">
    <property type="entry name" value="DNA polymerase I"/>
    <property type="match status" value="1"/>
</dbReference>
<dbReference type="EMBL" id="PFEQ01000001">
    <property type="protein sequence ID" value="PJE74551.1"/>
    <property type="molecule type" value="Genomic_DNA"/>
</dbReference>
<evidence type="ECO:0000256" key="2">
    <source>
        <dbReference type="ARBA" id="ARBA00012417"/>
    </source>
</evidence>
<evidence type="ECO:0000256" key="1">
    <source>
        <dbReference type="ARBA" id="ARBA00007705"/>
    </source>
</evidence>
<dbReference type="SMART" id="SM00482">
    <property type="entry name" value="POLAc"/>
    <property type="match status" value="1"/>
</dbReference>
<keyword evidence="4" id="KW-0548">Nucleotidyltransferase</keyword>
<comment type="caution">
    <text evidence="13">The sequence shown here is derived from an EMBL/GenBank/DDBJ whole genome shotgun (WGS) entry which is preliminary data.</text>
</comment>
<keyword evidence="9" id="KW-0234">DNA repair</keyword>
<name>A0A2M8LDC7_9BACT</name>
<dbReference type="GO" id="GO:0006302">
    <property type="term" value="P:double-strand break repair"/>
    <property type="evidence" value="ECO:0007669"/>
    <property type="project" value="TreeGrafter"/>
</dbReference>
<proteinExistence type="inferred from homology"/>
<dbReference type="GO" id="GO:0003887">
    <property type="term" value="F:DNA-directed DNA polymerase activity"/>
    <property type="evidence" value="ECO:0007669"/>
    <property type="project" value="UniProtKB-KW"/>
</dbReference>
<dbReference type="FunFam" id="1.20.1060.10:FF:000001">
    <property type="entry name" value="DNA polymerase I"/>
    <property type="match status" value="1"/>
</dbReference>
<dbReference type="InterPro" id="IPR002298">
    <property type="entry name" value="DNA_polymerase_A"/>
</dbReference>
<dbReference type="InterPro" id="IPR019760">
    <property type="entry name" value="DNA-dir_DNA_pol_A_CS"/>
</dbReference>
<dbReference type="CDD" id="cd09898">
    <property type="entry name" value="H3TH_53EXO"/>
    <property type="match status" value="1"/>
</dbReference>
<feature type="domain" description="DNA-directed DNA polymerase family A palm" evidence="12">
    <location>
        <begin position="540"/>
        <end position="748"/>
    </location>
</feature>